<accession>A0AAV4GTA6</accession>
<evidence type="ECO:0000313" key="3">
    <source>
        <dbReference type="Proteomes" id="UP000762676"/>
    </source>
</evidence>
<organism evidence="2 3">
    <name type="scientific">Elysia marginata</name>
    <dbReference type="NCBI Taxonomy" id="1093978"/>
    <lineage>
        <taxon>Eukaryota</taxon>
        <taxon>Metazoa</taxon>
        <taxon>Spiralia</taxon>
        <taxon>Lophotrochozoa</taxon>
        <taxon>Mollusca</taxon>
        <taxon>Gastropoda</taxon>
        <taxon>Heterobranchia</taxon>
        <taxon>Euthyneura</taxon>
        <taxon>Panpulmonata</taxon>
        <taxon>Sacoglossa</taxon>
        <taxon>Placobranchoidea</taxon>
        <taxon>Plakobranchidae</taxon>
        <taxon>Elysia</taxon>
    </lineage>
</organism>
<dbReference type="AlphaFoldDB" id="A0AAV4GTA6"/>
<proteinExistence type="predicted"/>
<gene>
    <name evidence="2" type="ORF">ElyMa_004226600</name>
</gene>
<sequence>MADSRAGQRHFTAQQAHLLFETLDKNSEIDGNSSDDEPAASAASDTLSVSEQSTGMQAPHEKKAGNFFNRSFPARAILITKASPAVCSST</sequence>
<comment type="caution">
    <text evidence="2">The sequence shown here is derived from an EMBL/GenBank/DDBJ whole genome shotgun (WGS) entry which is preliminary data.</text>
</comment>
<feature type="compositionally biased region" description="Polar residues" evidence="1">
    <location>
        <begin position="46"/>
        <end position="56"/>
    </location>
</feature>
<dbReference type="Proteomes" id="UP000762676">
    <property type="component" value="Unassembled WGS sequence"/>
</dbReference>
<evidence type="ECO:0000256" key="1">
    <source>
        <dbReference type="SAM" id="MobiDB-lite"/>
    </source>
</evidence>
<protein>
    <submittedName>
        <fullName evidence="2">Uncharacterized protein</fullName>
    </submittedName>
</protein>
<feature type="region of interest" description="Disordered" evidence="1">
    <location>
        <begin position="22"/>
        <end position="66"/>
    </location>
</feature>
<keyword evidence="3" id="KW-1185">Reference proteome</keyword>
<reference evidence="2 3" key="1">
    <citation type="journal article" date="2021" name="Elife">
        <title>Chloroplast acquisition without the gene transfer in kleptoplastic sea slugs, Plakobranchus ocellatus.</title>
        <authorList>
            <person name="Maeda T."/>
            <person name="Takahashi S."/>
            <person name="Yoshida T."/>
            <person name="Shimamura S."/>
            <person name="Takaki Y."/>
            <person name="Nagai Y."/>
            <person name="Toyoda A."/>
            <person name="Suzuki Y."/>
            <person name="Arimoto A."/>
            <person name="Ishii H."/>
            <person name="Satoh N."/>
            <person name="Nishiyama T."/>
            <person name="Hasebe M."/>
            <person name="Maruyama T."/>
            <person name="Minagawa J."/>
            <person name="Obokata J."/>
            <person name="Shigenobu S."/>
        </authorList>
    </citation>
    <scope>NUCLEOTIDE SEQUENCE [LARGE SCALE GENOMIC DNA]</scope>
</reference>
<dbReference type="EMBL" id="BMAT01008551">
    <property type="protein sequence ID" value="GFR87575.1"/>
    <property type="molecule type" value="Genomic_DNA"/>
</dbReference>
<name>A0AAV4GTA6_9GAST</name>
<evidence type="ECO:0000313" key="2">
    <source>
        <dbReference type="EMBL" id="GFR87575.1"/>
    </source>
</evidence>